<organism evidence="6 7">
    <name type="scientific">Hartmannibacter diazotrophicus</name>
    <dbReference type="NCBI Taxonomy" id="1482074"/>
    <lineage>
        <taxon>Bacteria</taxon>
        <taxon>Pseudomonadati</taxon>
        <taxon>Pseudomonadota</taxon>
        <taxon>Alphaproteobacteria</taxon>
        <taxon>Hyphomicrobiales</taxon>
        <taxon>Pleomorphomonadaceae</taxon>
        <taxon>Hartmannibacter</taxon>
    </lineage>
</organism>
<dbReference type="PANTHER" id="PTHR30576">
    <property type="entry name" value="COLANIC BIOSYNTHESIS UDP-GLUCOSE LIPID CARRIER TRANSFERASE"/>
    <property type="match status" value="1"/>
</dbReference>
<keyword evidence="4" id="KW-1133">Transmembrane helix</keyword>
<dbReference type="RefSeq" id="WP_245883919.1">
    <property type="nucleotide sequence ID" value="NZ_LT960614.1"/>
</dbReference>
<gene>
    <name evidence="6" type="primary">wcaJ_2</name>
    <name evidence="6" type="ORF">HDIA_3344</name>
</gene>
<keyword evidence="4" id="KW-0812">Transmembrane</keyword>
<reference evidence="7" key="1">
    <citation type="submission" date="2017-09" db="EMBL/GenBank/DDBJ databases">
        <title>Genome sequence of Nannocystis excedens DSM 71.</title>
        <authorList>
            <person name="Blom J."/>
        </authorList>
    </citation>
    <scope>NUCLEOTIDE SEQUENCE [LARGE SCALE GENOMIC DNA]</scope>
    <source>
        <strain evidence="7">type strain: E19</strain>
    </source>
</reference>
<dbReference type="GO" id="GO:0089702">
    <property type="term" value="F:undecaprenyl-phosphate glucose phosphotransferase activity"/>
    <property type="evidence" value="ECO:0007669"/>
    <property type="project" value="UniProtKB-EC"/>
</dbReference>
<protein>
    <submittedName>
        <fullName evidence="6">UDP-glucose:undecaprenyl-phosphate glucose-1-phosphate transferase</fullName>
        <ecNumber evidence="6">2.7.8.31</ecNumber>
    </submittedName>
</protein>
<dbReference type="EMBL" id="LT960614">
    <property type="protein sequence ID" value="SON56885.1"/>
    <property type="molecule type" value="Genomic_DNA"/>
</dbReference>
<accession>A0A2C9DB98</accession>
<evidence type="ECO:0000313" key="7">
    <source>
        <dbReference type="Proteomes" id="UP000223606"/>
    </source>
</evidence>
<keyword evidence="4" id="KW-0472">Membrane</keyword>
<dbReference type="Proteomes" id="UP000223606">
    <property type="component" value="Chromosome 1"/>
</dbReference>
<keyword evidence="7" id="KW-1185">Reference proteome</keyword>
<evidence type="ECO:0000256" key="1">
    <source>
        <dbReference type="ARBA" id="ARBA00006464"/>
    </source>
</evidence>
<evidence type="ECO:0000259" key="5">
    <source>
        <dbReference type="Pfam" id="PF02397"/>
    </source>
</evidence>
<sequence length="296" mass="33095">MQNEDSIYFLGLVADSSPRAAGSDSSEDSFHSTLNETNDHAVSGGEGEQRPNPTVSATGGIFNVLSFINFNASTDMTSTLGRNSSSLDKKLSPRVIQLKIKRAIDVVFALLGLWFLSPLFIAVACLIKLESRGPVFFRQDRTGLDNSTFEILKFRTMYLDLCDFSGVEQTAPNDARVTRIGRVLRRTNIDELPQFINILRGDMSLIGPRPHVPNMLAADLPYEELVENYPLRHMVRPGLTGLAQSHGLRGPTIDRGPSVKRIEYDLEYIERFSLWLDLEIMVRTVIRELKNCGQGF</sequence>
<proteinExistence type="inferred from homology"/>
<keyword evidence="6" id="KW-0808">Transferase</keyword>
<dbReference type="EC" id="2.7.8.31" evidence="6"/>
<name>A0A2C9DB98_9HYPH</name>
<evidence type="ECO:0000256" key="3">
    <source>
        <dbReference type="SAM" id="MobiDB-lite"/>
    </source>
</evidence>
<evidence type="ECO:0000313" key="6">
    <source>
        <dbReference type="EMBL" id="SON56885.1"/>
    </source>
</evidence>
<feature type="region of interest" description="Disordered" evidence="3">
    <location>
        <begin position="19"/>
        <end position="53"/>
    </location>
</feature>
<feature type="transmembrane region" description="Helical" evidence="4">
    <location>
        <begin position="106"/>
        <end position="129"/>
    </location>
</feature>
<dbReference type="InterPro" id="IPR003362">
    <property type="entry name" value="Bact_transf"/>
</dbReference>
<feature type="domain" description="Bacterial sugar transferase" evidence="5">
    <location>
        <begin position="101"/>
        <end position="287"/>
    </location>
</feature>
<dbReference type="GO" id="GO:0000271">
    <property type="term" value="P:polysaccharide biosynthetic process"/>
    <property type="evidence" value="ECO:0007669"/>
    <property type="project" value="UniProtKB-KW"/>
</dbReference>
<dbReference type="Pfam" id="PF02397">
    <property type="entry name" value="Bac_transf"/>
    <property type="match status" value="1"/>
</dbReference>
<evidence type="ECO:0000256" key="4">
    <source>
        <dbReference type="SAM" id="Phobius"/>
    </source>
</evidence>
<dbReference type="PANTHER" id="PTHR30576:SF0">
    <property type="entry name" value="UNDECAPRENYL-PHOSPHATE N-ACETYLGALACTOSAMINYL 1-PHOSPHATE TRANSFERASE-RELATED"/>
    <property type="match status" value="1"/>
</dbReference>
<dbReference type="AlphaFoldDB" id="A0A2C9DB98"/>
<keyword evidence="2" id="KW-0270">Exopolysaccharide synthesis</keyword>
<dbReference type="KEGG" id="hdi:HDIA_3344"/>
<comment type="similarity">
    <text evidence="1">Belongs to the bacterial sugar transferase family.</text>
</comment>
<evidence type="ECO:0000256" key="2">
    <source>
        <dbReference type="ARBA" id="ARBA00023169"/>
    </source>
</evidence>